<proteinExistence type="predicted"/>
<gene>
    <name evidence="2" type="primary">Nfu_g_1_024269</name>
</gene>
<sequence length="76" mass="9358">NIEKSERETRRRHKSSKTRSRNYNKKNRSVDWDRTRITNTEQQKHKRWIKEATETRRRGHTTTNRDDGAHTPDRTR</sequence>
<name>A0A1A7Y1X6_9TELE</name>
<feature type="region of interest" description="Disordered" evidence="1">
    <location>
        <begin position="1"/>
        <end position="76"/>
    </location>
</feature>
<evidence type="ECO:0000256" key="1">
    <source>
        <dbReference type="SAM" id="MobiDB-lite"/>
    </source>
</evidence>
<reference evidence="2" key="2">
    <citation type="submission" date="2016-06" db="EMBL/GenBank/DDBJ databases">
        <title>The genome of a short-lived fish provides insights into sex chromosome evolution and the genetic control of aging.</title>
        <authorList>
            <person name="Reichwald K."/>
            <person name="Felder M."/>
            <person name="Petzold A."/>
            <person name="Koch P."/>
            <person name="Groth M."/>
            <person name="Platzer M."/>
        </authorList>
    </citation>
    <scope>NUCLEOTIDE SEQUENCE</scope>
    <source>
        <tissue evidence="2">Brain</tissue>
    </source>
</reference>
<feature type="non-terminal residue" evidence="2">
    <location>
        <position position="1"/>
    </location>
</feature>
<protein>
    <submittedName>
        <fullName evidence="2">Uncharacterized protein</fullName>
    </submittedName>
</protein>
<feature type="non-terminal residue" evidence="2">
    <location>
        <position position="76"/>
    </location>
</feature>
<evidence type="ECO:0000313" key="2">
    <source>
        <dbReference type="EMBL" id="SBP24321.1"/>
    </source>
</evidence>
<organism evidence="2">
    <name type="scientific">Iconisemion striatum</name>
    <dbReference type="NCBI Taxonomy" id="60296"/>
    <lineage>
        <taxon>Eukaryota</taxon>
        <taxon>Metazoa</taxon>
        <taxon>Chordata</taxon>
        <taxon>Craniata</taxon>
        <taxon>Vertebrata</taxon>
        <taxon>Euteleostomi</taxon>
        <taxon>Actinopterygii</taxon>
        <taxon>Neopterygii</taxon>
        <taxon>Teleostei</taxon>
        <taxon>Neoteleostei</taxon>
        <taxon>Acanthomorphata</taxon>
        <taxon>Ovalentaria</taxon>
        <taxon>Atherinomorphae</taxon>
        <taxon>Cyprinodontiformes</taxon>
        <taxon>Nothobranchiidae</taxon>
        <taxon>Iconisemion</taxon>
    </lineage>
</organism>
<reference evidence="2" key="1">
    <citation type="submission" date="2016-05" db="EMBL/GenBank/DDBJ databases">
        <authorList>
            <person name="Lavstsen T."/>
            <person name="Jespersen J.S."/>
        </authorList>
    </citation>
    <scope>NUCLEOTIDE SEQUENCE</scope>
    <source>
        <tissue evidence="2">Brain</tissue>
    </source>
</reference>
<dbReference type="AlphaFoldDB" id="A0A1A7Y1X6"/>
<feature type="compositionally biased region" description="Basic and acidic residues" evidence="1">
    <location>
        <begin position="63"/>
        <end position="76"/>
    </location>
</feature>
<dbReference type="EMBL" id="HADX01002089">
    <property type="protein sequence ID" value="SBP24321.1"/>
    <property type="molecule type" value="Transcribed_RNA"/>
</dbReference>
<feature type="compositionally biased region" description="Basic residues" evidence="1">
    <location>
        <begin position="10"/>
        <end position="27"/>
    </location>
</feature>
<accession>A0A1A7Y1X6</accession>